<evidence type="ECO:0000256" key="14">
    <source>
        <dbReference type="RuleBase" id="RU364006"/>
    </source>
</evidence>
<dbReference type="NCBIfam" id="TIGR01354">
    <property type="entry name" value="cyt_deam_tetra"/>
    <property type="match status" value="1"/>
</dbReference>
<keyword evidence="6 13" id="KW-0479">Metal-binding</keyword>
<dbReference type="GO" id="GO:0042802">
    <property type="term" value="F:identical protein binding"/>
    <property type="evidence" value="ECO:0007669"/>
    <property type="project" value="UniProtKB-ARBA"/>
</dbReference>
<dbReference type="InterPro" id="IPR050202">
    <property type="entry name" value="Cyt/Deoxycyt_deaminase"/>
</dbReference>
<dbReference type="CDD" id="cd01283">
    <property type="entry name" value="cytidine_deaminase"/>
    <property type="match status" value="1"/>
</dbReference>
<reference evidence="16 17" key="1">
    <citation type="journal article" date="2011" name="J. Bacteriol.">
        <title>Whole-genome sequences of two Borrelia afzelii and two Borrelia garinii Lyme disease agent isolates.</title>
        <authorList>
            <person name="Casjens S.R."/>
            <person name="Mongodin E.F."/>
            <person name="Qiu W.-G."/>
            <person name="Dunn J.J."/>
            <person name="Luft B.J."/>
            <person name="Fraser-Liggett C.M."/>
            <person name="Schutzer S.E."/>
        </authorList>
    </citation>
    <scope>NUCLEOTIDE SEQUENCE [LARGE SCALE GENOMIC DNA]</scope>
    <source>
        <strain evidence="16 17">PBr</strain>
    </source>
</reference>
<dbReference type="GO" id="GO:0005829">
    <property type="term" value="C:cytosol"/>
    <property type="evidence" value="ECO:0007669"/>
    <property type="project" value="TreeGrafter"/>
</dbReference>
<feature type="binding site" evidence="13">
    <location>
        <position position="59"/>
    </location>
    <ligand>
        <name>Zn(2+)</name>
        <dbReference type="ChEBI" id="CHEBI:29105"/>
        <note>catalytic</note>
    </ligand>
</feature>
<feature type="binding site" evidence="13">
    <location>
        <position position="91"/>
    </location>
    <ligand>
        <name>Zn(2+)</name>
        <dbReference type="ChEBI" id="CHEBI:29105"/>
        <note>catalytic</note>
    </ligand>
</feature>
<dbReference type="InterPro" id="IPR016193">
    <property type="entry name" value="Cytidine_deaminase-like"/>
</dbReference>
<evidence type="ECO:0000256" key="6">
    <source>
        <dbReference type="ARBA" id="ARBA00022723"/>
    </source>
</evidence>
<dbReference type="RefSeq" id="WP_004790806.1">
    <property type="nucleotide sequence ID" value="NZ_ABJV02000001.1"/>
</dbReference>
<evidence type="ECO:0000256" key="9">
    <source>
        <dbReference type="ARBA" id="ARBA00032005"/>
    </source>
</evidence>
<dbReference type="GO" id="GO:0008270">
    <property type="term" value="F:zinc ion binding"/>
    <property type="evidence" value="ECO:0007669"/>
    <property type="project" value="UniProtKB-UniRule"/>
</dbReference>
<comment type="similarity">
    <text evidence="3 14">Belongs to the cytidine and deoxycytidylate deaminase family.</text>
</comment>
<dbReference type="Proteomes" id="UP000006103">
    <property type="component" value="Unassembled WGS sequence"/>
</dbReference>
<dbReference type="Gene3D" id="3.40.140.10">
    <property type="entry name" value="Cytidine Deaminase, domain 2"/>
    <property type="match status" value="1"/>
</dbReference>
<dbReference type="GO" id="GO:0072527">
    <property type="term" value="P:pyrimidine-containing compound metabolic process"/>
    <property type="evidence" value="ECO:0007669"/>
    <property type="project" value="UniProtKB-ARBA"/>
</dbReference>
<evidence type="ECO:0000256" key="10">
    <source>
        <dbReference type="ARBA" id="ARBA00049252"/>
    </source>
</evidence>
<accession>B7XS09</accession>
<evidence type="ECO:0000256" key="2">
    <source>
        <dbReference type="ARBA" id="ARBA00003949"/>
    </source>
</evidence>
<evidence type="ECO:0000313" key="16">
    <source>
        <dbReference type="EMBL" id="EED29187.1"/>
    </source>
</evidence>
<dbReference type="InterPro" id="IPR002125">
    <property type="entry name" value="CMP_dCMP_dom"/>
</dbReference>
<evidence type="ECO:0000256" key="1">
    <source>
        <dbReference type="ARBA" id="ARBA00001947"/>
    </source>
</evidence>
<dbReference type="GO" id="GO:0004126">
    <property type="term" value="F:cytidine deaminase activity"/>
    <property type="evidence" value="ECO:0007669"/>
    <property type="project" value="UniProtKB-UniRule"/>
</dbReference>
<feature type="active site" description="Proton donor" evidence="12">
    <location>
        <position position="61"/>
    </location>
</feature>
<comment type="caution">
    <text evidence="16">The sequence shown here is derived from an EMBL/GenBank/DDBJ whole genome shotgun (WGS) entry which is preliminary data.</text>
</comment>
<gene>
    <name evidence="16" type="primary">cdd</name>
    <name evidence="16" type="ORF">BGAPBR_0640</name>
</gene>
<dbReference type="Pfam" id="PF00383">
    <property type="entry name" value="dCMP_cyt_deam_1"/>
    <property type="match status" value="1"/>
</dbReference>
<proteinExistence type="inferred from homology"/>
<evidence type="ECO:0000256" key="11">
    <source>
        <dbReference type="ARBA" id="ARBA00049558"/>
    </source>
</evidence>
<comment type="cofactor">
    <cofactor evidence="1 13 14">
        <name>Zn(2+)</name>
        <dbReference type="ChEBI" id="CHEBI:29105"/>
    </cofactor>
</comment>
<dbReference type="STRING" id="29519.BLA33_01160"/>
<feature type="domain" description="CMP/dCMP-type deaminase" evidence="15">
    <location>
        <begin position="7"/>
        <end position="139"/>
    </location>
</feature>
<evidence type="ECO:0000256" key="3">
    <source>
        <dbReference type="ARBA" id="ARBA00006576"/>
    </source>
</evidence>
<sequence>MEKPKQEDIDKAFYMAEKARNNSYSPYSKFKVGVCIKTKTNDFFIGTNVENASFGATCCAERSAISNMIAKIGVQTIDFLLLNTSPEAIPCAICLQVMAEFFDQDTQIIITEPNSFNENKTLIKIYTLKDLLKTPFDKKEFRRVTQSQLEKIKSI</sequence>
<evidence type="ECO:0000256" key="12">
    <source>
        <dbReference type="PIRSR" id="PIRSR606262-1"/>
    </source>
</evidence>
<dbReference type="PROSITE" id="PS00903">
    <property type="entry name" value="CYT_DCMP_DEAMINASES_1"/>
    <property type="match status" value="1"/>
</dbReference>
<dbReference type="NCBIfam" id="NF004064">
    <property type="entry name" value="PRK05578.1"/>
    <property type="match status" value="1"/>
</dbReference>
<dbReference type="EMBL" id="ABJV02000001">
    <property type="protein sequence ID" value="EED29187.1"/>
    <property type="molecule type" value="Genomic_DNA"/>
</dbReference>
<dbReference type="PANTHER" id="PTHR11644:SF2">
    <property type="entry name" value="CYTIDINE DEAMINASE"/>
    <property type="match status" value="1"/>
</dbReference>
<feature type="binding site" evidence="13">
    <location>
        <position position="94"/>
    </location>
    <ligand>
        <name>Zn(2+)</name>
        <dbReference type="ChEBI" id="CHEBI:29105"/>
        <note>catalytic</note>
    </ligand>
</feature>
<dbReference type="PANTHER" id="PTHR11644">
    <property type="entry name" value="CYTIDINE DEAMINASE"/>
    <property type="match status" value="1"/>
</dbReference>
<keyword evidence="7 14" id="KW-0378">Hydrolase</keyword>
<comment type="catalytic activity">
    <reaction evidence="11 14">
        <text>cytidine + H2O + H(+) = uridine + NH4(+)</text>
        <dbReference type="Rhea" id="RHEA:16069"/>
        <dbReference type="ChEBI" id="CHEBI:15377"/>
        <dbReference type="ChEBI" id="CHEBI:15378"/>
        <dbReference type="ChEBI" id="CHEBI:16704"/>
        <dbReference type="ChEBI" id="CHEBI:17562"/>
        <dbReference type="ChEBI" id="CHEBI:28938"/>
        <dbReference type="EC" id="3.5.4.5"/>
    </reaction>
</comment>
<keyword evidence="8 13" id="KW-0862">Zinc</keyword>
<evidence type="ECO:0000256" key="13">
    <source>
        <dbReference type="PIRSR" id="PIRSR606262-3"/>
    </source>
</evidence>
<evidence type="ECO:0000313" key="17">
    <source>
        <dbReference type="Proteomes" id="UP000006103"/>
    </source>
</evidence>
<dbReference type="AlphaFoldDB" id="B7XS09"/>
<comment type="function">
    <text evidence="2 14">This enzyme scavenges exogenous and endogenous cytidine and 2'-deoxycytidine for UMP synthesis.</text>
</comment>
<comment type="catalytic activity">
    <reaction evidence="10 14">
        <text>2'-deoxycytidine + H2O + H(+) = 2'-deoxyuridine + NH4(+)</text>
        <dbReference type="Rhea" id="RHEA:13433"/>
        <dbReference type="ChEBI" id="CHEBI:15377"/>
        <dbReference type="ChEBI" id="CHEBI:15378"/>
        <dbReference type="ChEBI" id="CHEBI:15698"/>
        <dbReference type="ChEBI" id="CHEBI:16450"/>
        <dbReference type="ChEBI" id="CHEBI:28938"/>
        <dbReference type="EC" id="3.5.4.5"/>
    </reaction>
</comment>
<evidence type="ECO:0000256" key="8">
    <source>
        <dbReference type="ARBA" id="ARBA00022833"/>
    </source>
</evidence>
<name>B7XS09_BORGR</name>
<dbReference type="InterPro" id="IPR016192">
    <property type="entry name" value="APOBEC/CMP_deaminase_Zn-bd"/>
</dbReference>
<dbReference type="GO" id="GO:0055086">
    <property type="term" value="P:nucleobase-containing small molecule metabolic process"/>
    <property type="evidence" value="ECO:0007669"/>
    <property type="project" value="UniProtKB-ARBA"/>
</dbReference>
<evidence type="ECO:0000256" key="7">
    <source>
        <dbReference type="ARBA" id="ARBA00022801"/>
    </source>
</evidence>
<protein>
    <recommendedName>
        <fullName evidence="5 14">Cytidine deaminase</fullName>
        <ecNumber evidence="4 14">3.5.4.5</ecNumber>
    </recommendedName>
    <alternativeName>
        <fullName evidence="9 14">Cytidine aminohydrolase</fullName>
    </alternativeName>
</protein>
<dbReference type="PROSITE" id="PS51747">
    <property type="entry name" value="CYT_DCMP_DEAMINASES_2"/>
    <property type="match status" value="1"/>
</dbReference>
<dbReference type="SUPFAM" id="SSF53927">
    <property type="entry name" value="Cytidine deaminase-like"/>
    <property type="match status" value="1"/>
</dbReference>
<dbReference type="InterPro" id="IPR006262">
    <property type="entry name" value="Cyt_deam_tetra"/>
</dbReference>
<organism evidence="16 17">
    <name type="scientific">Borreliella garinii PBr</name>
    <dbReference type="NCBI Taxonomy" id="498743"/>
    <lineage>
        <taxon>Bacteria</taxon>
        <taxon>Pseudomonadati</taxon>
        <taxon>Spirochaetota</taxon>
        <taxon>Spirochaetia</taxon>
        <taxon>Spirochaetales</taxon>
        <taxon>Borreliaceae</taxon>
        <taxon>Borreliella</taxon>
    </lineage>
</organism>
<evidence type="ECO:0000256" key="5">
    <source>
        <dbReference type="ARBA" id="ARBA00018266"/>
    </source>
</evidence>
<dbReference type="EC" id="3.5.4.5" evidence="4 14"/>
<keyword evidence="17" id="KW-1185">Reference proteome</keyword>
<evidence type="ECO:0000259" key="15">
    <source>
        <dbReference type="PROSITE" id="PS51747"/>
    </source>
</evidence>
<evidence type="ECO:0000256" key="4">
    <source>
        <dbReference type="ARBA" id="ARBA00012783"/>
    </source>
</evidence>